<keyword evidence="1" id="KW-1133">Transmembrane helix</keyword>
<feature type="transmembrane region" description="Helical" evidence="1">
    <location>
        <begin position="41"/>
        <end position="67"/>
    </location>
</feature>
<keyword evidence="1" id="KW-0472">Membrane</keyword>
<evidence type="ECO:0000313" key="3">
    <source>
        <dbReference type="Proteomes" id="UP001497482"/>
    </source>
</evidence>
<evidence type="ECO:0000313" key="2">
    <source>
        <dbReference type="EMBL" id="CAL1588843.1"/>
    </source>
</evidence>
<sequence length="116" mass="12942">MGRIKALRLEMKKNAGRDAELDWLGWLQQTLGSWKLGLVKIGVPVIICIVAISLVLCCCIPVLRAVVVRGVTRQMLVLNAESKSSQPEQFPIKDWLAEDDSLDDEKTMDCDSIPTF</sequence>
<reference evidence="2 3" key="1">
    <citation type="submission" date="2024-04" db="EMBL/GenBank/DDBJ databases">
        <authorList>
            <person name="Waldvogel A.-M."/>
            <person name="Schoenle A."/>
        </authorList>
    </citation>
    <scope>NUCLEOTIDE SEQUENCE [LARGE SCALE GENOMIC DNA]</scope>
</reference>
<name>A0AAV2KJ56_KNICA</name>
<proteinExistence type="predicted"/>
<keyword evidence="3" id="KW-1185">Reference proteome</keyword>
<protein>
    <submittedName>
        <fullName evidence="2">Uncharacterized protein</fullName>
    </submittedName>
</protein>
<dbReference type="EMBL" id="OZ035840">
    <property type="protein sequence ID" value="CAL1588843.1"/>
    <property type="molecule type" value="Genomic_DNA"/>
</dbReference>
<organism evidence="2 3">
    <name type="scientific">Knipowitschia caucasica</name>
    <name type="common">Caucasian dwarf goby</name>
    <name type="synonym">Pomatoschistus caucasicus</name>
    <dbReference type="NCBI Taxonomy" id="637954"/>
    <lineage>
        <taxon>Eukaryota</taxon>
        <taxon>Metazoa</taxon>
        <taxon>Chordata</taxon>
        <taxon>Craniata</taxon>
        <taxon>Vertebrata</taxon>
        <taxon>Euteleostomi</taxon>
        <taxon>Actinopterygii</taxon>
        <taxon>Neopterygii</taxon>
        <taxon>Teleostei</taxon>
        <taxon>Neoteleostei</taxon>
        <taxon>Acanthomorphata</taxon>
        <taxon>Gobiaria</taxon>
        <taxon>Gobiiformes</taxon>
        <taxon>Gobioidei</taxon>
        <taxon>Gobiidae</taxon>
        <taxon>Gobiinae</taxon>
        <taxon>Knipowitschia</taxon>
    </lineage>
</organism>
<keyword evidence="1" id="KW-0812">Transmembrane</keyword>
<dbReference type="Proteomes" id="UP001497482">
    <property type="component" value="Chromosome 18"/>
</dbReference>
<gene>
    <name evidence="2" type="ORF">KC01_LOCUS18564</name>
</gene>
<evidence type="ECO:0000256" key="1">
    <source>
        <dbReference type="SAM" id="Phobius"/>
    </source>
</evidence>
<accession>A0AAV2KJ56</accession>
<dbReference type="AlphaFoldDB" id="A0AAV2KJ56"/>